<dbReference type="RefSeq" id="WP_218250654.1">
    <property type="nucleotide sequence ID" value="NZ_JABXWD010000003.1"/>
</dbReference>
<keyword evidence="3" id="KW-0812">Transmembrane</keyword>
<dbReference type="InterPro" id="IPR003660">
    <property type="entry name" value="HAMP_dom"/>
</dbReference>
<evidence type="ECO:0000259" key="4">
    <source>
        <dbReference type="PROSITE" id="PS50885"/>
    </source>
</evidence>
<evidence type="ECO:0000313" key="5">
    <source>
        <dbReference type="EMBL" id="MBV6340036.1"/>
    </source>
</evidence>
<feature type="transmembrane region" description="Helical" evidence="3">
    <location>
        <begin position="28"/>
        <end position="50"/>
    </location>
</feature>
<keyword evidence="1" id="KW-0378">Hydrolase</keyword>
<dbReference type="EMBL" id="JABXWD010000003">
    <property type="protein sequence ID" value="MBV6340036.1"/>
    <property type="molecule type" value="Genomic_DNA"/>
</dbReference>
<keyword evidence="6" id="KW-1185">Reference proteome</keyword>
<feature type="coiled-coil region" evidence="2">
    <location>
        <begin position="314"/>
        <end position="345"/>
    </location>
</feature>
<keyword evidence="2" id="KW-0175">Coiled coil</keyword>
<dbReference type="Proteomes" id="UP001196980">
    <property type="component" value="Unassembled WGS sequence"/>
</dbReference>
<evidence type="ECO:0000256" key="2">
    <source>
        <dbReference type="SAM" id="Coils"/>
    </source>
</evidence>
<feature type="transmembrane region" description="Helical" evidence="3">
    <location>
        <begin position="214"/>
        <end position="235"/>
    </location>
</feature>
<feature type="domain" description="HAMP" evidence="4">
    <location>
        <begin position="238"/>
        <end position="301"/>
    </location>
</feature>
<dbReference type="Pfam" id="PF07228">
    <property type="entry name" value="SpoIIE"/>
    <property type="match status" value="1"/>
</dbReference>
<dbReference type="PANTHER" id="PTHR43156">
    <property type="entry name" value="STAGE II SPORULATION PROTEIN E-RELATED"/>
    <property type="match status" value="1"/>
</dbReference>
<dbReference type="SMART" id="SM00304">
    <property type="entry name" value="HAMP"/>
    <property type="match status" value="1"/>
</dbReference>
<organism evidence="5 6">
    <name type="scientific">Candidatus Magnetobacterium casense</name>
    <dbReference type="NCBI Taxonomy" id="1455061"/>
    <lineage>
        <taxon>Bacteria</taxon>
        <taxon>Pseudomonadati</taxon>
        <taxon>Nitrospirota</taxon>
        <taxon>Thermodesulfovibrionia</taxon>
        <taxon>Thermodesulfovibrionales</taxon>
        <taxon>Candidatus Magnetobacteriaceae</taxon>
        <taxon>Candidatus Magnetobacterium</taxon>
    </lineage>
</organism>
<dbReference type="CDD" id="cd06225">
    <property type="entry name" value="HAMP"/>
    <property type="match status" value="1"/>
</dbReference>
<evidence type="ECO:0000256" key="3">
    <source>
        <dbReference type="SAM" id="Phobius"/>
    </source>
</evidence>
<protein>
    <submittedName>
        <fullName evidence="5">SpoIIE family protein phosphatase</fullName>
    </submittedName>
</protein>
<comment type="caution">
    <text evidence="5">The sequence shown here is derived from an EMBL/GenBank/DDBJ whole genome shotgun (WGS) entry which is preliminary data.</text>
</comment>
<keyword evidence="3" id="KW-1133">Transmembrane helix</keyword>
<accession>A0ABS6RTU2</accession>
<dbReference type="InterPro" id="IPR001932">
    <property type="entry name" value="PPM-type_phosphatase-like_dom"/>
</dbReference>
<evidence type="ECO:0000256" key="1">
    <source>
        <dbReference type="ARBA" id="ARBA00022801"/>
    </source>
</evidence>
<dbReference type="Pfam" id="PF00672">
    <property type="entry name" value="HAMP"/>
    <property type="match status" value="1"/>
</dbReference>
<dbReference type="InterPro" id="IPR052016">
    <property type="entry name" value="Bact_Sigma-Reg"/>
</dbReference>
<reference evidence="5 6" key="1">
    <citation type="journal article" date="2020" name="J Geophys Res Biogeosci">
        <title>Magnetotaxis as an Adaptation to Enable Bacterial Shuttling of Microbial Sulfur and Sulfur Cycling Across Aquatic Oxic#Anoxic Interfaces.</title>
        <authorList>
            <person name="Li J."/>
            <person name="Liu P."/>
            <person name="Wang J."/>
            <person name="Roberts A.P."/>
            <person name="Pan Y."/>
        </authorList>
    </citation>
    <scope>NUCLEOTIDE SEQUENCE [LARGE SCALE GENOMIC DNA]</scope>
    <source>
        <strain evidence="5 6">MYR-1_YQ</strain>
    </source>
</reference>
<evidence type="ECO:0000313" key="6">
    <source>
        <dbReference type="Proteomes" id="UP001196980"/>
    </source>
</evidence>
<sequence>MGQRCVIATQDNNAKACLMLMGLFYHSIRWKFLAVAIGIVVSVVAIMTVIHISAQEAALQNEINTYIATMKGAMKERANDLASSLKTVIEEALVTFNISGIINQIDKAVKAGKESGEPAYIILMDNNSTALIHTLKPELSQTRLTEAEDIFAITQHNKTIHEFTKNEHEYMELIVPVDFASQPWGVLRIGYSNKRLNQLSKDTQNTIKVKTHGMIIRSVVGAIIFIVVSAIIVWLTSGAITDPLINLTKTAEDIAKGDFSAADRITAGLGNPKGRFQAKDEVGILARTFVEMTHNLRLSHEQLEQYSRTLEGRVEKRTRELHEINERLQNERNRLEIAHKKITDSIEYASMIQNSLLPEDSSIAAYFSQHLVIWQPKDVVGGDIYIIDQLSEQDECIVSVIDCTGHGVPGAFVTMLVRTIWSNVVDTILSRDNGIAPGQILSMLNKYIRDLLKQDIFENPGDVKERYRQSNVGFDGGVLYLNRKDGIVRYAGANVPLFVCKQGHVDIIKGDRQSVGYKNSNPDYIYRDIELNIARGDSFYITTDGYLDQNGGDKDLPFGKKRFVSIVENNWHRPMSEQREVLLDQLCSYQGQSDRNDDITIVGLTI</sequence>
<gene>
    <name evidence="5" type="ORF">HWQ67_00405</name>
</gene>
<name>A0ABS6RTU2_9BACT</name>
<dbReference type="PANTHER" id="PTHR43156:SF9">
    <property type="entry name" value="HAMP DOMAIN-CONTAINING PROTEIN"/>
    <property type="match status" value="1"/>
</dbReference>
<proteinExistence type="predicted"/>
<dbReference type="PROSITE" id="PS50885">
    <property type="entry name" value="HAMP"/>
    <property type="match status" value="1"/>
</dbReference>
<keyword evidence="3" id="KW-0472">Membrane</keyword>